<keyword evidence="2" id="KW-1133">Transmembrane helix</keyword>
<feature type="transmembrane region" description="Helical" evidence="2">
    <location>
        <begin position="267"/>
        <end position="286"/>
    </location>
</feature>
<gene>
    <name evidence="3" type="ORF">B0T16DRAFT_494668</name>
</gene>
<dbReference type="Proteomes" id="UP001174936">
    <property type="component" value="Unassembled WGS sequence"/>
</dbReference>
<keyword evidence="2" id="KW-0472">Membrane</keyword>
<reference evidence="3" key="1">
    <citation type="submission" date="2023-06" db="EMBL/GenBank/DDBJ databases">
        <title>Genome-scale phylogeny and comparative genomics of the fungal order Sordariales.</title>
        <authorList>
            <consortium name="Lawrence Berkeley National Laboratory"/>
            <person name="Hensen N."/>
            <person name="Bonometti L."/>
            <person name="Westerberg I."/>
            <person name="Brannstrom I.O."/>
            <person name="Guillou S."/>
            <person name="Cros-Aarteil S."/>
            <person name="Calhoun S."/>
            <person name="Haridas S."/>
            <person name="Kuo A."/>
            <person name="Mondo S."/>
            <person name="Pangilinan J."/>
            <person name="Riley R."/>
            <person name="Labutti K."/>
            <person name="Andreopoulos B."/>
            <person name="Lipzen A."/>
            <person name="Chen C."/>
            <person name="Yanf M."/>
            <person name="Daum C."/>
            <person name="Ng V."/>
            <person name="Clum A."/>
            <person name="Steindorff A."/>
            <person name="Ohm R."/>
            <person name="Martin F."/>
            <person name="Silar P."/>
            <person name="Natvig D."/>
            <person name="Lalanne C."/>
            <person name="Gautier V."/>
            <person name="Ament-Velasquez S.L."/>
            <person name="Kruys A."/>
            <person name="Hutchinson M.I."/>
            <person name="Powell A.J."/>
            <person name="Barry K."/>
            <person name="Miller A.N."/>
            <person name="Grigoriev I.V."/>
            <person name="Debuchy R."/>
            <person name="Gladieux P."/>
            <person name="Thoren M.H."/>
            <person name="Johannesson H."/>
        </authorList>
    </citation>
    <scope>NUCLEOTIDE SEQUENCE</scope>
    <source>
        <strain evidence="3">SMH2532-1</strain>
    </source>
</reference>
<comment type="caution">
    <text evidence="3">The sequence shown here is derived from an EMBL/GenBank/DDBJ whole genome shotgun (WGS) entry which is preliminary data.</text>
</comment>
<feature type="region of interest" description="Disordered" evidence="1">
    <location>
        <begin position="1"/>
        <end position="23"/>
    </location>
</feature>
<feature type="transmembrane region" description="Helical" evidence="2">
    <location>
        <begin position="230"/>
        <end position="252"/>
    </location>
</feature>
<feature type="transmembrane region" description="Helical" evidence="2">
    <location>
        <begin position="75"/>
        <end position="97"/>
    </location>
</feature>
<evidence type="ECO:0000256" key="1">
    <source>
        <dbReference type="SAM" id="MobiDB-lite"/>
    </source>
</evidence>
<protein>
    <submittedName>
        <fullName evidence="3">Uncharacterized protein</fullName>
    </submittedName>
</protein>
<dbReference type="PANTHER" id="PTHR35184">
    <property type="entry name" value="YALI0C10208P"/>
    <property type="match status" value="1"/>
</dbReference>
<keyword evidence="4" id="KW-1185">Reference proteome</keyword>
<feature type="compositionally biased region" description="Polar residues" evidence="1">
    <location>
        <begin position="331"/>
        <end position="342"/>
    </location>
</feature>
<dbReference type="EMBL" id="JAULSV010000005">
    <property type="protein sequence ID" value="KAK0643677.1"/>
    <property type="molecule type" value="Genomic_DNA"/>
</dbReference>
<dbReference type="AlphaFoldDB" id="A0AA39Y2H4"/>
<accession>A0AA39Y2H4</accession>
<feature type="transmembrane region" description="Helical" evidence="2">
    <location>
        <begin position="42"/>
        <end position="63"/>
    </location>
</feature>
<proteinExistence type="predicted"/>
<feature type="transmembrane region" description="Helical" evidence="2">
    <location>
        <begin position="149"/>
        <end position="175"/>
    </location>
</feature>
<name>A0AA39Y2H4_9PEZI</name>
<dbReference type="PANTHER" id="PTHR35184:SF1">
    <property type="entry name" value="INTEGRAL MEMBRANE PROTEIN"/>
    <property type="match status" value="1"/>
</dbReference>
<feature type="transmembrane region" description="Helical" evidence="2">
    <location>
        <begin position="187"/>
        <end position="209"/>
    </location>
</feature>
<evidence type="ECO:0000256" key="2">
    <source>
        <dbReference type="SAM" id="Phobius"/>
    </source>
</evidence>
<feature type="compositionally biased region" description="Low complexity" evidence="1">
    <location>
        <begin position="1"/>
        <end position="21"/>
    </location>
</feature>
<keyword evidence="2" id="KW-0812">Transmembrane</keyword>
<evidence type="ECO:0000313" key="4">
    <source>
        <dbReference type="Proteomes" id="UP001174936"/>
    </source>
</evidence>
<feature type="region of interest" description="Disordered" evidence="1">
    <location>
        <begin position="329"/>
        <end position="349"/>
    </location>
</feature>
<organism evidence="3 4">
    <name type="scientific">Cercophora newfieldiana</name>
    <dbReference type="NCBI Taxonomy" id="92897"/>
    <lineage>
        <taxon>Eukaryota</taxon>
        <taxon>Fungi</taxon>
        <taxon>Dikarya</taxon>
        <taxon>Ascomycota</taxon>
        <taxon>Pezizomycotina</taxon>
        <taxon>Sordariomycetes</taxon>
        <taxon>Sordariomycetidae</taxon>
        <taxon>Sordariales</taxon>
        <taxon>Lasiosphaeriaceae</taxon>
        <taxon>Cercophora</taxon>
    </lineage>
</organism>
<evidence type="ECO:0000313" key="3">
    <source>
        <dbReference type="EMBL" id="KAK0643677.1"/>
    </source>
</evidence>
<sequence length="440" mass="48102">MSNYTAPAAPTATPAAPASAPQGSGPYLPQTAQLGGVPTTNLDVPICAVFLALFVGGAAANMTVFQINRKHNYKFLFSGLLFGFCMARIVALSMRIVWSAHPRDVNVGIAAQIFTAAGVLLLFITNLIFAQRIIRAYHPFFGWNRGVTLMFRLLFGSIIAVLIMVITVTVQSFFTLDPDTRRIDRDLQLFCATFLAVLATLPIPLALLAAIIPRRTRIDKFGEGHFSTKFALLIFTTTLLGAGAIFRAAIAYNPRPIQDPAWYQSKACYYCFNFGVEIIVVYTYALSRFDRRFHVPDGSSAPGHYSCSEFGDSAAAIASAVTEFEKKGPSSYATSKRSSATSGKIGLGLPSQNYGNSRILQGSAAMPAVPPKALTPDRRSMVSDRRSMGSHARSSKSVYREAPSEARDPSREADIEWMARAMRELYGDDDYQGSRHSYQH</sequence>
<feature type="transmembrane region" description="Helical" evidence="2">
    <location>
        <begin position="109"/>
        <end position="129"/>
    </location>
</feature>
<feature type="compositionally biased region" description="Basic and acidic residues" evidence="1">
    <location>
        <begin position="398"/>
        <end position="413"/>
    </location>
</feature>
<feature type="compositionally biased region" description="Basic and acidic residues" evidence="1">
    <location>
        <begin position="375"/>
        <end position="387"/>
    </location>
</feature>
<dbReference type="InterPro" id="IPR021460">
    <property type="entry name" value="DUF3112"/>
</dbReference>
<feature type="region of interest" description="Disordered" evidence="1">
    <location>
        <begin position="365"/>
        <end position="413"/>
    </location>
</feature>
<dbReference type="Pfam" id="PF11309">
    <property type="entry name" value="DUF3112"/>
    <property type="match status" value="1"/>
</dbReference>